<sequence length="59" mass="6945">MFKTKILKKSRCEYGKKNMEKKIIKTDQNVSVFVENIKFLDLNDNVDGNVDDDNCFNKK</sequence>
<comment type="caution">
    <text evidence="1">The sequence shown here is derived from an EMBL/GenBank/DDBJ whole genome shotgun (WGS) entry which is preliminary data.</text>
</comment>
<keyword evidence="2" id="KW-1185">Reference proteome</keyword>
<proteinExistence type="predicted"/>
<name>A0ABQ8JBP2_DERPT</name>
<evidence type="ECO:0000313" key="2">
    <source>
        <dbReference type="Proteomes" id="UP000887458"/>
    </source>
</evidence>
<organism evidence="1 2">
    <name type="scientific">Dermatophagoides pteronyssinus</name>
    <name type="common">European house dust mite</name>
    <dbReference type="NCBI Taxonomy" id="6956"/>
    <lineage>
        <taxon>Eukaryota</taxon>
        <taxon>Metazoa</taxon>
        <taxon>Ecdysozoa</taxon>
        <taxon>Arthropoda</taxon>
        <taxon>Chelicerata</taxon>
        <taxon>Arachnida</taxon>
        <taxon>Acari</taxon>
        <taxon>Acariformes</taxon>
        <taxon>Sarcoptiformes</taxon>
        <taxon>Astigmata</taxon>
        <taxon>Psoroptidia</taxon>
        <taxon>Analgoidea</taxon>
        <taxon>Pyroglyphidae</taxon>
        <taxon>Dermatophagoidinae</taxon>
        <taxon>Dermatophagoides</taxon>
    </lineage>
</organism>
<dbReference type="EMBL" id="NJHN03000054">
    <property type="protein sequence ID" value="KAH9420024.1"/>
    <property type="molecule type" value="Genomic_DNA"/>
</dbReference>
<reference evidence="1 2" key="1">
    <citation type="journal article" date="2018" name="J. Allergy Clin. Immunol.">
        <title>High-quality assembly of Dermatophagoides pteronyssinus genome and transcriptome reveals a wide range of novel allergens.</title>
        <authorList>
            <person name="Liu X.Y."/>
            <person name="Yang K.Y."/>
            <person name="Wang M.Q."/>
            <person name="Kwok J.S."/>
            <person name="Zeng X."/>
            <person name="Yang Z."/>
            <person name="Xiao X.J."/>
            <person name="Lau C.P."/>
            <person name="Li Y."/>
            <person name="Huang Z.M."/>
            <person name="Ba J.G."/>
            <person name="Yim A.K."/>
            <person name="Ouyang C.Y."/>
            <person name="Ngai S.M."/>
            <person name="Chan T.F."/>
            <person name="Leung E.L."/>
            <person name="Liu L."/>
            <person name="Liu Z.G."/>
            <person name="Tsui S.K."/>
        </authorList>
    </citation>
    <scope>NUCLEOTIDE SEQUENCE [LARGE SCALE GENOMIC DNA]</scope>
    <source>
        <strain evidence="1">Derp</strain>
    </source>
</reference>
<evidence type="ECO:0000313" key="1">
    <source>
        <dbReference type="EMBL" id="KAH9420024.1"/>
    </source>
</evidence>
<dbReference type="Proteomes" id="UP000887458">
    <property type="component" value="Unassembled WGS sequence"/>
</dbReference>
<protein>
    <submittedName>
        <fullName evidence="1">Uncharacterized protein</fullName>
    </submittedName>
</protein>
<reference evidence="1 2" key="2">
    <citation type="journal article" date="2022" name="Mol. Biol. Evol.">
        <title>Comparative Genomics Reveals Insights into the Divergent Evolution of Astigmatic Mites and Household Pest Adaptations.</title>
        <authorList>
            <person name="Xiong Q."/>
            <person name="Wan A.T."/>
            <person name="Liu X."/>
            <person name="Fung C.S."/>
            <person name="Xiao X."/>
            <person name="Malainual N."/>
            <person name="Hou J."/>
            <person name="Wang L."/>
            <person name="Wang M."/>
            <person name="Yang K.Y."/>
            <person name="Cui Y."/>
            <person name="Leung E.L."/>
            <person name="Nong W."/>
            <person name="Shin S.K."/>
            <person name="Au S.W."/>
            <person name="Jeong K.Y."/>
            <person name="Chew F.T."/>
            <person name="Hui J.H."/>
            <person name="Leung T.F."/>
            <person name="Tungtrongchitr A."/>
            <person name="Zhong N."/>
            <person name="Liu Z."/>
            <person name="Tsui S.K."/>
        </authorList>
    </citation>
    <scope>NUCLEOTIDE SEQUENCE [LARGE SCALE GENOMIC DNA]</scope>
    <source>
        <strain evidence="1">Derp</strain>
    </source>
</reference>
<gene>
    <name evidence="1" type="ORF">DERP_001858</name>
</gene>
<accession>A0ABQ8JBP2</accession>